<feature type="compositionally biased region" description="Polar residues" evidence="1">
    <location>
        <begin position="109"/>
        <end position="137"/>
    </location>
</feature>
<dbReference type="AlphaFoldDB" id="A0A927WBF4"/>
<accession>A0A927WBF4</accession>
<gene>
    <name evidence="3" type="ORF">E7215_03205</name>
</gene>
<evidence type="ECO:0000259" key="2">
    <source>
        <dbReference type="Pfam" id="PF00188"/>
    </source>
</evidence>
<feature type="compositionally biased region" description="Basic and acidic residues" evidence="1">
    <location>
        <begin position="64"/>
        <end position="78"/>
    </location>
</feature>
<dbReference type="InterPro" id="IPR035940">
    <property type="entry name" value="CAP_sf"/>
</dbReference>
<dbReference type="PANTHER" id="PTHR31157:SF1">
    <property type="entry name" value="SCP DOMAIN-CONTAINING PROTEIN"/>
    <property type="match status" value="1"/>
</dbReference>
<feature type="region of interest" description="Disordered" evidence="1">
    <location>
        <begin position="42"/>
        <end position="154"/>
    </location>
</feature>
<dbReference type="InterPro" id="IPR014044">
    <property type="entry name" value="CAP_dom"/>
</dbReference>
<evidence type="ECO:0000313" key="4">
    <source>
        <dbReference type="Proteomes" id="UP000768462"/>
    </source>
</evidence>
<dbReference type="Proteomes" id="UP000768462">
    <property type="component" value="Unassembled WGS sequence"/>
</dbReference>
<reference evidence="3" key="1">
    <citation type="submission" date="2019-04" db="EMBL/GenBank/DDBJ databases">
        <title>Evolution of Biomass-Degrading Anaerobic Consortia Revealed by Metagenomics.</title>
        <authorList>
            <person name="Peng X."/>
        </authorList>
    </citation>
    <scope>NUCLEOTIDE SEQUENCE</scope>
    <source>
        <strain evidence="3">SIG254</strain>
    </source>
</reference>
<protein>
    <submittedName>
        <fullName evidence="3">CAP domain-containing protein</fullName>
    </submittedName>
</protein>
<evidence type="ECO:0000313" key="3">
    <source>
        <dbReference type="EMBL" id="MBE6059169.1"/>
    </source>
</evidence>
<organism evidence="3 4">
    <name type="scientific">Clostridium sulfidigenes</name>
    <dbReference type="NCBI Taxonomy" id="318464"/>
    <lineage>
        <taxon>Bacteria</taxon>
        <taxon>Bacillati</taxon>
        <taxon>Bacillota</taxon>
        <taxon>Clostridia</taxon>
        <taxon>Eubacteriales</taxon>
        <taxon>Clostridiaceae</taxon>
        <taxon>Clostridium</taxon>
    </lineage>
</organism>
<dbReference type="Gene3D" id="3.40.33.10">
    <property type="entry name" value="CAP"/>
    <property type="match status" value="1"/>
</dbReference>
<feature type="compositionally biased region" description="Low complexity" evidence="1">
    <location>
        <begin position="138"/>
        <end position="153"/>
    </location>
</feature>
<name>A0A927WBF4_9CLOT</name>
<dbReference type="EMBL" id="SVCM01000035">
    <property type="protein sequence ID" value="MBE6059169.1"/>
    <property type="molecule type" value="Genomic_DNA"/>
</dbReference>
<dbReference type="SUPFAM" id="SSF55797">
    <property type="entry name" value="PR-1-like"/>
    <property type="match status" value="1"/>
</dbReference>
<proteinExistence type="predicted"/>
<dbReference type="PANTHER" id="PTHR31157">
    <property type="entry name" value="SCP DOMAIN-CONTAINING PROTEIN"/>
    <property type="match status" value="1"/>
</dbReference>
<dbReference type="Pfam" id="PF00188">
    <property type="entry name" value="CAP"/>
    <property type="match status" value="1"/>
</dbReference>
<sequence length="288" mass="32115">MKRKLITLIICGALAGTALVGLTLQNNSKYINNSTIESVDEKEDTIEDKRSEITLSDEVDEEDKNSNEEISLSKDTRLSRGGGQADNSQNDKNVVNNEEGSNLEEKENSNTTVNNQEEITEGNSYSNNEKPSVPSQEKVSTPSKSTTPTTTVTGDFSSQIEQLIFTKVNEERARAGMSTLSYSSLMEKYARIKSKDMGDKNYFDHKNLEGELITAQMARDGISYRSWGENIAYIGGVSDINELANQFMINWMNSQGHRENILSPNFTSIGVGVYKAGNRYYATQEFYK</sequence>
<feature type="domain" description="SCP" evidence="2">
    <location>
        <begin position="167"/>
        <end position="286"/>
    </location>
</feature>
<dbReference type="CDD" id="cd05379">
    <property type="entry name" value="CAP_bacterial"/>
    <property type="match status" value="1"/>
</dbReference>
<comment type="caution">
    <text evidence="3">The sequence shown here is derived from an EMBL/GenBank/DDBJ whole genome shotgun (WGS) entry which is preliminary data.</text>
</comment>
<feature type="compositionally biased region" description="Polar residues" evidence="1">
    <location>
        <begin position="85"/>
        <end position="100"/>
    </location>
</feature>
<evidence type="ECO:0000256" key="1">
    <source>
        <dbReference type="SAM" id="MobiDB-lite"/>
    </source>
</evidence>